<dbReference type="GO" id="GO:0005921">
    <property type="term" value="C:gap junction"/>
    <property type="evidence" value="ECO:0007669"/>
    <property type="project" value="UniProtKB-SubCell"/>
</dbReference>
<keyword evidence="3 12" id="KW-0813">Transport</keyword>
<evidence type="ECO:0000256" key="4">
    <source>
        <dbReference type="ARBA" id="ARBA00022475"/>
    </source>
</evidence>
<dbReference type="PANTHER" id="PTHR11893">
    <property type="entry name" value="INNEXIN"/>
    <property type="match status" value="1"/>
</dbReference>
<comment type="similarity">
    <text evidence="12">Belongs to the pannexin family.</text>
</comment>
<evidence type="ECO:0000256" key="13">
    <source>
        <dbReference type="SAM" id="MobiDB-lite"/>
    </source>
</evidence>
<comment type="caution">
    <text evidence="12">Lacks conserved residue(s) required for the propagation of feature annotation.</text>
</comment>
<evidence type="ECO:0000256" key="9">
    <source>
        <dbReference type="ARBA" id="ARBA00023065"/>
    </source>
</evidence>
<comment type="caution">
    <text evidence="14">The sequence shown here is derived from an EMBL/GenBank/DDBJ whole genome shotgun (WGS) entry which is preliminary data.</text>
</comment>
<evidence type="ECO:0000256" key="10">
    <source>
        <dbReference type="ARBA" id="ARBA00023136"/>
    </source>
</evidence>
<evidence type="ECO:0000256" key="6">
    <source>
        <dbReference type="ARBA" id="ARBA00022868"/>
    </source>
</evidence>
<keyword evidence="6" id="KW-0303">Gap junction</keyword>
<dbReference type="GO" id="GO:0034220">
    <property type="term" value="P:monoatomic ion transmembrane transport"/>
    <property type="evidence" value="ECO:0007669"/>
    <property type="project" value="UniProtKB-KW"/>
</dbReference>
<evidence type="ECO:0000256" key="2">
    <source>
        <dbReference type="ARBA" id="ARBA00004651"/>
    </source>
</evidence>
<evidence type="ECO:0000256" key="1">
    <source>
        <dbReference type="ARBA" id="ARBA00004610"/>
    </source>
</evidence>
<dbReference type="Pfam" id="PF00876">
    <property type="entry name" value="Innexin"/>
    <property type="match status" value="1"/>
</dbReference>
<comment type="function">
    <text evidence="12">Structural component of the gap junctions.</text>
</comment>
<evidence type="ECO:0000313" key="15">
    <source>
        <dbReference type="Proteomes" id="UP001608902"/>
    </source>
</evidence>
<keyword evidence="15" id="KW-1185">Reference proteome</keyword>
<dbReference type="EMBL" id="JBGFUD010007760">
    <property type="protein sequence ID" value="MFH4981729.1"/>
    <property type="molecule type" value="Genomic_DNA"/>
</dbReference>
<sequence>MVLTTILSMLRYVGEIDDRDFVDRLHSYFTVNMLIGAAILVSFKQFGGKPVECLVPDTFSGAWEQYAENYCWAQDTYYIPMKDVVAGIPRAEKLQRRISYYQWVPFFFLVEAACFRLPSLLWKYMSGYSGIKVQEIIKLSSDPNNIKPEIKKANIKSLTVHLQGALRFHRRLQKKQVTPHRYLRPFNVSYTSFFVTSVYLLTKFTYLFNVCIQLLLMNRFLETDRYKWYGLGAVIDLLNGTTWEQSGVFPRVSHCDLQVRVMGNIQSYTIQCVLVINIFNEKIFIFLWFWYLMLVVFTSGSLVYWLFVAFVPYVDRRFINRHLEMSEMPFDPADPESQEAVKKFIGSYLKNDGMFVIRMLTFHSGVIFGTDLVLALWKSYFGIESQLKRSNSFPEGVTLWPPPADRQIGRGECEYDKEENKLRFRKLGSTRNDDDVGQRSKKSKEELQRLLESTDMSGTDSL</sequence>
<keyword evidence="4" id="KW-1003">Cell membrane</keyword>
<reference evidence="14 15" key="1">
    <citation type="submission" date="2024-08" db="EMBL/GenBank/DDBJ databases">
        <title>Gnathostoma spinigerum genome.</title>
        <authorList>
            <person name="Gonzalez-Bertolin B."/>
            <person name="Monzon S."/>
            <person name="Zaballos A."/>
            <person name="Jimenez P."/>
            <person name="Dekumyoy P."/>
            <person name="Varona S."/>
            <person name="Cuesta I."/>
            <person name="Sumanam S."/>
            <person name="Adisakwattana P."/>
            <person name="Gasser R.B."/>
            <person name="Hernandez-Gonzalez A."/>
            <person name="Young N.D."/>
            <person name="Perteguer M.J."/>
        </authorList>
    </citation>
    <scope>NUCLEOTIDE SEQUENCE [LARGE SCALE GENOMIC DNA]</scope>
    <source>
        <strain evidence="14">AL3</strain>
        <tissue evidence="14">Liver</tissue>
    </source>
</reference>
<keyword evidence="8 12" id="KW-1133">Transmembrane helix</keyword>
<evidence type="ECO:0000313" key="14">
    <source>
        <dbReference type="EMBL" id="MFH4981729.1"/>
    </source>
</evidence>
<evidence type="ECO:0000256" key="7">
    <source>
        <dbReference type="ARBA" id="ARBA00022949"/>
    </source>
</evidence>
<organism evidence="14 15">
    <name type="scientific">Gnathostoma spinigerum</name>
    <dbReference type="NCBI Taxonomy" id="75299"/>
    <lineage>
        <taxon>Eukaryota</taxon>
        <taxon>Metazoa</taxon>
        <taxon>Ecdysozoa</taxon>
        <taxon>Nematoda</taxon>
        <taxon>Chromadorea</taxon>
        <taxon>Rhabditida</taxon>
        <taxon>Spirurina</taxon>
        <taxon>Gnathostomatomorpha</taxon>
        <taxon>Gnathostomatoidea</taxon>
        <taxon>Gnathostomatidae</taxon>
        <taxon>Gnathostoma</taxon>
    </lineage>
</organism>
<dbReference type="AlphaFoldDB" id="A0ABD6EU69"/>
<evidence type="ECO:0000256" key="5">
    <source>
        <dbReference type="ARBA" id="ARBA00022692"/>
    </source>
</evidence>
<feature type="region of interest" description="Disordered" evidence="13">
    <location>
        <begin position="424"/>
        <end position="462"/>
    </location>
</feature>
<feature type="transmembrane region" description="Helical" evidence="12">
    <location>
        <begin position="283"/>
        <end position="307"/>
    </location>
</feature>
<keyword evidence="11 12" id="KW-0407">Ion channel</keyword>
<comment type="subcellular location">
    <subcellularLocation>
        <location evidence="1">Cell junction</location>
        <location evidence="1">Gap junction</location>
    </subcellularLocation>
    <subcellularLocation>
        <location evidence="2 12">Cell membrane</location>
        <topology evidence="2 12">Multi-pass membrane protein</topology>
    </subcellularLocation>
</comment>
<accession>A0ABD6EU69</accession>
<dbReference type="PRINTS" id="PR01262">
    <property type="entry name" value="INNEXIN"/>
</dbReference>
<proteinExistence type="inferred from homology"/>
<evidence type="ECO:0000256" key="3">
    <source>
        <dbReference type="ARBA" id="ARBA00022448"/>
    </source>
</evidence>
<dbReference type="Proteomes" id="UP001608902">
    <property type="component" value="Unassembled WGS sequence"/>
</dbReference>
<protein>
    <recommendedName>
        <fullName evidence="12">Innexin</fullName>
    </recommendedName>
</protein>
<keyword evidence="9 12" id="KW-0406">Ion transport</keyword>
<keyword evidence="7" id="KW-0965">Cell junction</keyword>
<gene>
    <name evidence="12" type="primary">inx</name>
    <name evidence="14" type="ORF">AB6A40_008438</name>
</gene>
<keyword evidence="10 12" id="KW-0472">Membrane</keyword>
<evidence type="ECO:0000256" key="11">
    <source>
        <dbReference type="ARBA" id="ARBA00023303"/>
    </source>
</evidence>
<feature type="transmembrane region" description="Helical" evidence="12">
    <location>
        <begin position="193"/>
        <end position="217"/>
    </location>
</feature>
<dbReference type="GO" id="GO:0005886">
    <property type="term" value="C:plasma membrane"/>
    <property type="evidence" value="ECO:0007669"/>
    <property type="project" value="UniProtKB-SubCell"/>
</dbReference>
<dbReference type="PANTHER" id="PTHR11893:SF14">
    <property type="entry name" value="INNEXIN-10"/>
    <property type="match status" value="1"/>
</dbReference>
<name>A0ABD6EU69_9BILA</name>
<feature type="compositionally biased region" description="Basic and acidic residues" evidence="13">
    <location>
        <begin position="431"/>
        <end position="449"/>
    </location>
</feature>
<feature type="transmembrane region" description="Helical" evidence="12">
    <location>
        <begin position="355"/>
        <end position="377"/>
    </location>
</feature>
<keyword evidence="5 12" id="KW-0812">Transmembrane</keyword>
<evidence type="ECO:0000256" key="12">
    <source>
        <dbReference type="RuleBase" id="RU010713"/>
    </source>
</evidence>
<dbReference type="InterPro" id="IPR000990">
    <property type="entry name" value="Innexin"/>
</dbReference>
<evidence type="ECO:0000256" key="8">
    <source>
        <dbReference type="ARBA" id="ARBA00022989"/>
    </source>
</evidence>
<dbReference type="PROSITE" id="PS51013">
    <property type="entry name" value="PANNEXIN"/>
    <property type="match status" value="1"/>
</dbReference>